<dbReference type="GO" id="GO:0046872">
    <property type="term" value="F:metal ion binding"/>
    <property type="evidence" value="ECO:0007669"/>
    <property type="project" value="UniProtKB-KW"/>
</dbReference>
<keyword evidence="2" id="KW-1003">Cell membrane</keyword>
<feature type="transmembrane region" description="Helical" evidence="8">
    <location>
        <begin position="190"/>
        <end position="211"/>
    </location>
</feature>
<feature type="transmembrane region" description="Helical" evidence="8">
    <location>
        <begin position="42"/>
        <end position="59"/>
    </location>
</feature>
<evidence type="ECO:0000256" key="8">
    <source>
        <dbReference type="SAM" id="Phobius"/>
    </source>
</evidence>
<dbReference type="AlphaFoldDB" id="A0A965ZM85"/>
<accession>A0A965ZM85</accession>
<dbReference type="GO" id="GO:0005886">
    <property type="term" value="C:plasma membrane"/>
    <property type="evidence" value="ECO:0007669"/>
    <property type="project" value="UniProtKB-SubCell"/>
</dbReference>
<proteinExistence type="predicted"/>
<comment type="cofactor">
    <cofactor evidence="7">
        <name>Mg(2+)</name>
        <dbReference type="ChEBI" id="CHEBI:18420"/>
    </cofactor>
</comment>
<evidence type="ECO:0000256" key="7">
    <source>
        <dbReference type="PIRSR" id="PIRSR600715-1"/>
    </source>
</evidence>
<name>A0A965ZM85_9SPHI</name>
<feature type="transmembrane region" description="Helical" evidence="8">
    <location>
        <begin position="166"/>
        <end position="183"/>
    </location>
</feature>
<dbReference type="RefSeq" id="WP_166588236.1">
    <property type="nucleotide sequence ID" value="NZ_WWEO01000045.1"/>
</dbReference>
<sequence length="324" mass="36797">MSVYIIVIILFFLLVIEIIYFKIAGHYNVIDKPNHRSSHSNLTIRGGGIIFALALLLYPLYNDLIYPWFLLGLLIIAFISFIDDVRPLSSKLRILFHSIAVALLFIQIHLFTLAFYWVVLALIFVIGTINAINFMDGINGITGLYGLVALGTLYYTNTLVRFTTDSFLLTAILSVLVFNFFNFRKKAKCFAGDVGSVSIAFIIVFFMFQLILKTQDVRYILLLLVYGLDTSTTIIFRLIRKENVLEAHRSHFYQYLANEQKIPHLIVAAIYGLVQLLINIALLSFVPHSLPVILLFTILSAVLFVGVRFYIEGTSHLLKNTKAK</sequence>
<evidence type="ECO:0000313" key="9">
    <source>
        <dbReference type="EMBL" id="NCD72286.1"/>
    </source>
</evidence>
<dbReference type="Pfam" id="PF00953">
    <property type="entry name" value="Glycos_transf_4"/>
    <property type="match status" value="1"/>
</dbReference>
<feature type="transmembrane region" description="Helical" evidence="8">
    <location>
        <begin position="217"/>
        <end position="239"/>
    </location>
</feature>
<evidence type="ECO:0000256" key="3">
    <source>
        <dbReference type="ARBA" id="ARBA00022679"/>
    </source>
</evidence>
<comment type="caution">
    <text evidence="9">The sequence shown here is derived from an EMBL/GenBank/DDBJ whole genome shotgun (WGS) entry which is preliminary data.</text>
</comment>
<comment type="subcellular location">
    <subcellularLocation>
        <location evidence="1">Cell membrane</location>
        <topology evidence="1">Multi-pass membrane protein</topology>
    </subcellularLocation>
</comment>
<evidence type="ECO:0000256" key="4">
    <source>
        <dbReference type="ARBA" id="ARBA00022692"/>
    </source>
</evidence>
<dbReference type="CDD" id="cd06854">
    <property type="entry name" value="GT_WbpL_WbcO_like"/>
    <property type="match status" value="1"/>
</dbReference>
<keyword evidence="6 8" id="KW-0472">Membrane</keyword>
<dbReference type="InterPro" id="IPR000715">
    <property type="entry name" value="Glycosyl_transferase_4"/>
</dbReference>
<reference evidence="9" key="1">
    <citation type="submission" date="2020-01" db="EMBL/GenBank/DDBJ databases">
        <authorList>
            <person name="Seo Y.L."/>
        </authorList>
    </citation>
    <scope>NUCLEOTIDE SEQUENCE</scope>
    <source>
        <strain evidence="9">R11</strain>
    </source>
</reference>
<keyword evidence="4 8" id="KW-0812">Transmembrane</keyword>
<keyword evidence="7" id="KW-0479">Metal-binding</keyword>
<feature type="transmembrane region" description="Helical" evidence="8">
    <location>
        <begin position="65"/>
        <end position="82"/>
    </location>
</feature>
<feature type="transmembrane region" description="Helical" evidence="8">
    <location>
        <begin position="6"/>
        <end position="30"/>
    </location>
</feature>
<feature type="transmembrane region" description="Helical" evidence="8">
    <location>
        <begin position="292"/>
        <end position="311"/>
    </location>
</feature>
<reference evidence="9" key="2">
    <citation type="submission" date="2020-10" db="EMBL/GenBank/DDBJ databases">
        <title>Mucilaginibacter sp. nov., isolated from soil.</title>
        <authorList>
            <person name="Jeon C.O."/>
        </authorList>
    </citation>
    <scope>NUCLEOTIDE SEQUENCE</scope>
    <source>
        <strain evidence="9">R11</strain>
    </source>
</reference>
<evidence type="ECO:0000256" key="6">
    <source>
        <dbReference type="ARBA" id="ARBA00023136"/>
    </source>
</evidence>
<evidence type="ECO:0000256" key="2">
    <source>
        <dbReference type="ARBA" id="ARBA00022475"/>
    </source>
</evidence>
<protein>
    <submittedName>
        <fullName evidence="9">UDP-GlcNAc--UDP-phosphate GlcNAc-1-phosphate transferase</fullName>
    </submittedName>
</protein>
<feature type="transmembrane region" description="Helical" evidence="8">
    <location>
        <begin position="142"/>
        <end position="160"/>
    </location>
</feature>
<dbReference type="GO" id="GO:0016780">
    <property type="term" value="F:phosphotransferase activity, for other substituted phosphate groups"/>
    <property type="evidence" value="ECO:0007669"/>
    <property type="project" value="InterPro"/>
</dbReference>
<dbReference type="Proteomes" id="UP000638732">
    <property type="component" value="Unassembled WGS sequence"/>
</dbReference>
<keyword evidence="3 9" id="KW-0808">Transferase</keyword>
<dbReference type="GO" id="GO:0044038">
    <property type="term" value="P:cell wall macromolecule biosynthetic process"/>
    <property type="evidence" value="ECO:0007669"/>
    <property type="project" value="TreeGrafter"/>
</dbReference>
<feature type="transmembrane region" description="Helical" evidence="8">
    <location>
        <begin position="265"/>
        <end position="286"/>
    </location>
</feature>
<dbReference type="GO" id="GO:0009103">
    <property type="term" value="P:lipopolysaccharide biosynthetic process"/>
    <property type="evidence" value="ECO:0007669"/>
    <property type="project" value="TreeGrafter"/>
</dbReference>
<dbReference type="PANTHER" id="PTHR22926">
    <property type="entry name" value="PHOSPHO-N-ACETYLMURAMOYL-PENTAPEPTIDE-TRANSFERASE"/>
    <property type="match status" value="1"/>
</dbReference>
<feature type="transmembrane region" description="Helical" evidence="8">
    <location>
        <begin position="94"/>
        <end position="110"/>
    </location>
</feature>
<dbReference type="GO" id="GO:0071555">
    <property type="term" value="P:cell wall organization"/>
    <property type="evidence" value="ECO:0007669"/>
    <property type="project" value="TreeGrafter"/>
</dbReference>
<keyword evidence="5 8" id="KW-1133">Transmembrane helix</keyword>
<evidence type="ECO:0000256" key="1">
    <source>
        <dbReference type="ARBA" id="ARBA00004651"/>
    </source>
</evidence>
<dbReference type="PANTHER" id="PTHR22926:SF3">
    <property type="entry name" value="UNDECAPRENYL-PHOSPHATE ALPHA-N-ACETYLGLUCOSAMINYL 1-PHOSPHATE TRANSFERASE"/>
    <property type="match status" value="1"/>
</dbReference>
<keyword evidence="7" id="KW-0460">Magnesium</keyword>
<dbReference type="EMBL" id="WWEO01000045">
    <property type="protein sequence ID" value="NCD72286.1"/>
    <property type="molecule type" value="Genomic_DNA"/>
</dbReference>
<keyword evidence="10" id="KW-1185">Reference proteome</keyword>
<evidence type="ECO:0000256" key="5">
    <source>
        <dbReference type="ARBA" id="ARBA00022989"/>
    </source>
</evidence>
<feature type="binding site" evidence="7">
    <location>
        <position position="133"/>
    </location>
    <ligand>
        <name>Mg(2+)</name>
        <dbReference type="ChEBI" id="CHEBI:18420"/>
    </ligand>
</feature>
<feature type="binding site" evidence="7">
    <location>
        <position position="193"/>
    </location>
    <ligand>
        <name>Mg(2+)</name>
        <dbReference type="ChEBI" id="CHEBI:18420"/>
    </ligand>
</feature>
<gene>
    <name evidence="9" type="ORF">GSY63_23180</name>
</gene>
<feature type="transmembrane region" description="Helical" evidence="8">
    <location>
        <begin position="116"/>
        <end position="135"/>
    </location>
</feature>
<organism evidence="9 10">
    <name type="scientific">Mucilaginibacter agri</name>
    <dbReference type="NCBI Taxonomy" id="2695265"/>
    <lineage>
        <taxon>Bacteria</taxon>
        <taxon>Pseudomonadati</taxon>
        <taxon>Bacteroidota</taxon>
        <taxon>Sphingobacteriia</taxon>
        <taxon>Sphingobacteriales</taxon>
        <taxon>Sphingobacteriaceae</taxon>
        <taxon>Mucilaginibacter</taxon>
    </lineage>
</organism>
<evidence type="ECO:0000313" key="10">
    <source>
        <dbReference type="Proteomes" id="UP000638732"/>
    </source>
</evidence>